<dbReference type="PANTHER" id="PTHR31480">
    <property type="entry name" value="BIFUNCTIONAL LYCOPENE CYCLASE/PHYTOENE SYNTHASE"/>
    <property type="match status" value="1"/>
</dbReference>
<dbReference type="SFLD" id="SFLDG01212">
    <property type="entry name" value="Phytoene_synthase_like"/>
    <property type="match status" value="1"/>
</dbReference>
<dbReference type="Proteomes" id="UP000032679">
    <property type="component" value="Unassembled WGS sequence"/>
</dbReference>
<dbReference type="Pfam" id="PF00494">
    <property type="entry name" value="SQS_PSY"/>
    <property type="match status" value="1"/>
</dbReference>
<dbReference type="NCBIfam" id="TIGR03465">
    <property type="entry name" value="HpnD"/>
    <property type="match status" value="1"/>
</dbReference>
<dbReference type="AlphaFoldDB" id="A0A0D6MM03"/>
<dbReference type="InterPro" id="IPR017828">
    <property type="entry name" value="SQ_synth_HpnD-like"/>
</dbReference>
<proteinExistence type="predicted"/>
<dbReference type="InterPro" id="IPR008949">
    <property type="entry name" value="Isoprenoid_synthase_dom_sf"/>
</dbReference>
<dbReference type="GO" id="GO:0016117">
    <property type="term" value="P:carotenoid biosynthetic process"/>
    <property type="evidence" value="ECO:0007669"/>
    <property type="project" value="InterPro"/>
</dbReference>
<dbReference type="RefSeq" id="WP_241767739.1">
    <property type="nucleotide sequence ID" value="NZ_BALE01000028.1"/>
</dbReference>
<dbReference type="InterPro" id="IPR033904">
    <property type="entry name" value="Trans_IPPS_HH"/>
</dbReference>
<evidence type="ECO:0000313" key="2">
    <source>
        <dbReference type="EMBL" id="GAN54719.1"/>
    </source>
</evidence>
<reference evidence="2 3" key="1">
    <citation type="submission" date="2012-10" db="EMBL/GenBank/DDBJ databases">
        <title>Genome sequencing of Tanticharoenia sakaeratensis NBRC 103193.</title>
        <authorList>
            <person name="Azuma Y."/>
            <person name="Hadano H."/>
            <person name="Hirakawa H."/>
            <person name="Matsushita K."/>
        </authorList>
    </citation>
    <scope>NUCLEOTIDE SEQUENCE [LARGE SCALE GENOMIC DNA]</scope>
    <source>
        <strain evidence="2 3">NBRC 103193</strain>
    </source>
</reference>
<comment type="caution">
    <text evidence="2">The sequence shown here is derived from an EMBL/GenBank/DDBJ whole genome shotgun (WGS) entry which is preliminary data.</text>
</comment>
<organism evidence="2 3">
    <name type="scientific">Tanticharoenia sakaeratensis NBRC 103193</name>
    <dbReference type="NCBI Taxonomy" id="1231623"/>
    <lineage>
        <taxon>Bacteria</taxon>
        <taxon>Pseudomonadati</taxon>
        <taxon>Pseudomonadota</taxon>
        <taxon>Alphaproteobacteria</taxon>
        <taxon>Acetobacterales</taxon>
        <taxon>Acetobacteraceae</taxon>
        <taxon>Tanticharoenia</taxon>
    </lineage>
</organism>
<evidence type="ECO:0000313" key="3">
    <source>
        <dbReference type="Proteomes" id="UP000032679"/>
    </source>
</evidence>
<dbReference type="InterPro" id="IPR002060">
    <property type="entry name" value="Squ/phyt_synthse"/>
</dbReference>
<dbReference type="CDD" id="cd00683">
    <property type="entry name" value="Trans_IPPS_HH"/>
    <property type="match status" value="1"/>
</dbReference>
<dbReference type="Gene3D" id="1.10.600.10">
    <property type="entry name" value="Farnesyl Diphosphate Synthase"/>
    <property type="match status" value="1"/>
</dbReference>
<evidence type="ECO:0000256" key="1">
    <source>
        <dbReference type="ARBA" id="ARBA00022679"/>
    </source>
</evidence>
<protein>
    <submittedName>
        <fullName evidence="2">Phytoene synthase</fullName>
    </submittedName>
</protein>
<dbReference type="SFLD" id="SFLDG01018">
    <property type="entry name" value="Squalene/Phytoene_Synthase_Lik"/>
    <property type="match status" value="1"/>
</dbReference>
<sequence length="281" mass="30599">MPLGCAAADLAAVEAIVTGAGTSFARGMRVLPADRRFAMFAIYAFCREVDDIADGDVKVEDQAAVLDAWHERVRAAARGETHDALDRVLSAAIARYDLRLADFDAVIDGMAMDAAGPIVAPDEATLDLYCDRVASAVGRLSVRAFGEMSDAGDRVAHHLGRALQLTNILRDLSEDAARGRLYLPRELLERHDVPLDPEGALYAHGLDPACRVLAARARDRFRDATAAMASCDRVAMRPSRMMAASYRVVLDALERRGWRNTDLPLRGVKPRRVVAALGAWF</sequence>
<dbReference type="PROSITE" id="PS01045">
    <property type="entry name" value="SQUALEN_PHYTOEN_SYN_2"/>
    <property type="match status" value="1"/>
</dbReference>
<dbReference type="SFLD" id="SFLDS00005">
    <property type="entry name" value="Isoprenoid_Synthase_Type_I"/>
    <property type="match status" value="1"/>
</dbReference>
<dbReference type="InterPro" id="IPR019845">
    <property type="entry name" value="Squalene/phytoene_synthase_CS"/>
</dbReference>
<gene>
    <name evidence="2" type="ORF">Tasa_028_086</name>
</gene>
<dbReference type="GO" id="GO:0051996">
    <property type="term" value="F:squalene synthase [NAD(P)H] activity"/>
    <property type="evidence" value="ECO:0007669"/>
    <property type="project" value="InterPro"/>
</dbReference>
<keyword evidence="1" id="KW-0808">Transferase</keyword>
<dbReference type="STRING" id="1231623.Tasa_028_086"/>
<dbReference type="InterPro" id="IPR044843">
    <property type="entry name" value="Trans_IPPS_bact-type"/>
</dbReference>
<dbReference type="EMBL" id="BALE01000028">
    <property type="protein sequence ID" value="GAN54719.1"/>
    <property type="molecule type" value="Genomic_DNA"/>
</dbReference>
<name>A0A0D6MM03_9PROT</name>
<accession>A0A0D6MM03</accession>
<keyword evidence="3" id="KW-1185">Reference proteome</keyword>
<dbReference type="GO" id="GO:0004311">
    <property type="term" value="F:geranylgeranyl diphosphate synthase activity"/>
    <property type="evidence" value="ECO:0007669"/>
    <property type="project" value="InterPro"/>
</dbReference>
<dbReference type="SUPFAM" id="SSF48576">
    <property type="entry name" value="Terpenoid synthases"/>
    <property type="match status" value="1"/>
</dbReference>